<accession>A0ABU1IHM1</accession>
<keyword evidence="1" id="KW-1133">Transmembrane helix</keyword>
<proteinExistence type="predicted"/>
<organism evidence="2 3">
    <name type="scientific">Paracidovorax wautersii</name>
    <dbReference type="NCBI Taxonomy" id="1177982"/>
    <lineage>
        <taxon>Bacteria</taxon>
        <taxon>Pseudomonadati</taxon>
        <taxon>Pseudomonadota</taxon>
        <taxon>Betaproteobacteria</taxon>
        <taxon>Burkholderiales</taxon>
        <taxon>Comamonadaceae</taxon>
        <taxon>Paracidovorax</taxon>
    </lineage>
</organism>
<sequence>MNATPLAPASFQVSPQALRWRRAWLVLMLLGLALSYPAARLLPVSFGWENGWLEDLQVVVLLSGAVMAAVFARQVVGNDGPGRAVKGLALVLVPVWCLLAAREMSWGAVFLPPVGFSEDGPVYSSSVLWYKPAVYPLAAMVLAGCAWIFVRCRAYRVVLQLLRSPQFAWAELAVLVLAGVLSTYAEGHLGVALPHALLDQALVMEEWAEMFAYIALVAAQRQVFVLLQGTPRAPLAPVK</sequence>
<feature type="transmembrane region" description="Helical" evidence="1">
    <location>
        <begin position="88"/>
        <end position="113"/>
    </location>
</feature>
<protein>
    <submittedName>
        <fullName evidence="2">Uncharacterized protein</fullName>
    </submittedName>
</protein>
<dbReference type="EMBL" id="JAVIZX010000001">
    <property type="protein sequence ID" value="MDR6215754.1"/>
    <property type="molecule type" value="Genomic_DNA"/>
</dbReference>
<keyword evidence="1" id="KW-0812">Transmembrane</keyword>
<gene>
    <name evidence="2" type="ORF">QE399_003443</name>
</gene>
<reference evidence="2 3" key="1">
    <citation type="submission" date="2023-08" db="EMBL/GenBank/DDBJ databases">
        <title>Functional and genomic diversity of the sorghum phyllosphere microbiome.</title>
        <authorList>
            <person name="Shade A."/>
        </authorList>
    </citation>
    <scope>NUCLEOTIDE SEQUENCE [LARGE SCALE GENOMIC DNA]</scope>
    <source>
        <strain evidence="2 3">SORGH_AS_0335</strain>
    </source>
</reference>
<name>A0ABU1IHM1_9BURK</name>
<dbReference type="RefSeq" id="WP_309830639.1">
    <property type="nucleotide sequence ID" value="NZ_JAVIZX010000001.1"/>
</dbReference>
<keyword evidence="1" id="KW-0472">Membrane</keyword>
<keyword evidence="3" id="KW-1185">Reference proteome</keyword>
<evidence type="ECO:0000313" key="2">
    <source>
        <dbReference type="EMBL" id="MDR6215754.1"/>
    </source>
</evidence>
<comment type="caution">
    <text evidence="2">The sequence shown here is derived from an EMBL/GenBank/DDBJ whole genome shotgun (WGS) entry which is preliminary data.</text>
</comment>
<feature type="transmembrane region" description="Helical" evidence="1">
    <location>
        <begin position="56"/>
        <end position="76"/>
    </location>
</feature>
<feature type="transmembrane region" description="Helical" evidence="1">
    <location>
        <begin position="133"/>
        <end position="155"/>
    </location>
</feature>
<dbReference type="Proteomes" id="UP001267710">
    <property type="component" value="Unassembled WGS sequence"/>
</dbReference>
<evidence type="ECO:0000313" key="3">
    <source>
        <dbReference type="Proteomes" id="UP001267710"/>
    </source>
</evidence>
<evidence type="ECO:0000256" key="1">
    <source>
        <dbReference type="SAM" id="Phobius"/>
    </source>
</evidence>